<gene>
    <name evidence="17" type="ORF">FF100_05210</name>
</gene>
<protein>
    <recommendedName>
        <fullName evidence="3">histidine kinase</fullName>
        <ecNumber evidence="3">2.7.13.3</ecNumber>
    </recommendedName>
</protein>
<keyword evidence="10 17" id="KW-0418">Kinase</keyword>
<dbReference type="SUPFAM" id="SSF55874">
    <property type="entry name" value="ATPase domain of HSP90 chaperone/DNA topoisomerase II/histidine kinase"/>
    <property type="match status" value="1"/>
</dbReference>
<keyword evidence="5" id="KW-0997">Cell inner membrane</keyword>
<organism evidence="17 18">
    <name type="scientific">Methylobacterium terricola</name>
    <dbReference type="NCBI Taxonomy" id="2583531"/>
    <lineage>
        <taxon>Bacteria</taxon>
        <taxon>Pseudomonadati</taxon>
        <taxon>Pseudomonadota</taxon>
        <taxon>Alphaproteobacteria</taxon>
        <taxon>Hyphomicrobiales</taxon>
        <taxon>Methylobacteriaceae</taxon>
        <taxon>Methylobacterium</taxon>
    </lineage>
</organism>
<feature type="domain" description="HAMP" evidence="16">
    <location>
        <begin position="184"/>
        <end position="236"/>
    </location>
</feature>
<reference evidence="17 18" key="1">
    <citation type="submission" date="2019-06" db="EMBL/GenBank/DDBJ databases">
        <title>Genome of Methylobacterium sp. 17Sr1-39.</title>
        <authorList>
            <person name="Seo T."/>
        </authorList>
    </citation>
    <scope>NUCLEOTIDE SEQUENCE [LARGE SCALE GENOMIC DNA]</scope>
    <source>
        <strain evidence="17 18">17Sr1-39</strain>
    </source>
</reference>
<evidence type="ECO:0000256" key="2">
    <source>
        <dbReference type="ARBA" id="ARBA00004429"/>
    </source>
</evidence>
<proteinExistence type="predicted"/>
<dbReference type="EMBL" id="VDDA01000002">
    <property type="protein sequence ID" value="TNC14971.1"/>
    <property type="molecule type" value="Genomic_DNA"/>
</dbReference>
<evidence type="ECO:0000256" key="10">
    <source>
        <dbReference type="ARBA" id="ARBA00022777"/>
    </source>
</evidence>
<dbReference type="GO" id="GO:0005524">
    <property type="term" value="F:ATP binding"/>
    <property type="evidence" value="ECO:0007669"/>
    <property type="project" value="UniProtKB-KW"/>
</dbReference>
<dbReference type="PANTHER" id="PTHR44936">
    <property type="entry name" value="SENSOR PROTEIN CREC"/>
    <property type="match status" value="1"/>
</dbReference>
<dbReference type="Pfam" id="PF02518">
    <property type="entry name" value="HATPase_c"/>
    <property type="match status" value="1"/>
</dbReference>
<comment type="catalytic activity">
    <reaction evidence="1">
        <text>ATP + protein L-histidine = ADP + protein N-phospho-L-histidine.</text>
        <dbReference type="EC" id="2.7.13.3"/>
    </reaction>
</comment>
<dbReference type="OrthoDB" id="9804645at2"/>
<evidence type="ECO:0000256" key="11">
    <source>
        <dbReference type="ARBA" id="ARBA00022840"/>
    </source>
</evidence>
<feature type="domain" description="Histidine kinase" evidence="15">
    <location>
        <begin position="244"/>
        <end position="441"/>
    </location>
</feature>
<keyword evidence="11" id="KW-0067">ATP-binding</keyword>
<evidence type="ECO:0000256" key="12">
    <source>
        <dbReference type="ARBA" id="ARBA00022989"/>
    </source>
</evidence>
<dbReference type="SMART" id="SM00387">
    <property type="entry name" value="HATPase_c"/>
    <property type="match status" value="1"/>
</dbReference>
<dbReference type="InterPro" id="IPR005467">
    <property type="entry name" value="His_kinase_dom"/>
</dbReference>
<sequence>MADRHRAGARRMRPRLPGSLGSRLFLILLAGLLCGQGLAFAIMLLERDRSARAVMLTTLQRDVTVAVALLDRLPAEERAGWLPLLDRPTYRYELGPGAAGTPGLPPRARMIADEIRTALAPRFPVRFDTVPAPTERLQGHVVLADGEALTIDVRPAMRPVASWLPVALGVQLLALAACVGLAVRLAVRPLTRFAEAADRLEPGRPATRFAEAGPDEVARAGRAFNALQARIARHLDERVRILAAISHDLQTPITRMRLRVETGAEGPDQDRLLADLDEVEALVREGIAYARSVHGDVEPTVRLDLRAFIESLVFDYQDGGREVTLNALADVTVATRPQALRRILANLIDNALRYAGRAEIDVRAREGRLAIAVLDRGPGIPADKLEAVLLPFVRLEESRSRATGGTGLGLAIADQLAAALGGKLTLCNRTGGGLEAVITLT</sequence>
<dbReference type="Pfam" id="PF00672">
    <property type="entry name" value="HAMP"/>
    <property type="match status" value="1"/>
</dbReference>
<dbReference type="PANTHER" id="PTHR44936:SF5">
    <property type="entry name" value="SENSOR HISTIDINE KINASE ENVZ"/>
    <property type="match status" value="1"/>
</dbReference>
<keyword evidence="12" id="KW-1133">Transmembrane helix</keyword>
<dbReference type="InterPro" id="IPR050980">
    <property type="entry name" value="2C_sensor_his_kinase"/>
</dbReference>
<dbReference type="GO" id="GO:0000155">
    <property type="term" value="F:phosphorelay sensor kinase activity"/>
    <property type="evidence" value="ECO:0007669"/>
    <property type="project" value="InterPro"/>
</dbReference>
<dbReference type="GO" id="GO:0005886">
    <property type="term" value="C:plasma membrane"/>
    <property type="evidence" value="ECO:0007669"/>
    <property type="project" value="UniProtKB-SubCell"/>
</dbReference>
<dbReference type="InterPro" id="IPR036097">
    <property type="entry name" value="HisK_dim/P_sf"/>
</dbReference>
<keyword evidence="8" id="KW-0812">Transmembrane</keyword>
<dbReference type="Proteomes" id="UP000305267">
    <property type="component" value="Unassembled WGS sequence"/>
</dbReference>
<evidence type="ECO:0000256" key="9">
    <source>
        <dbReference type="ARBA" id="ARBA00022741"/>
    </source>
</evidence>
<dbReference type="SMART" id="SM00304">
    <property type="entry name" value="HAMP"/>
    <property type="match status" value="1"/>
</dbReference>
<evidence type="ECO:0000256" key="6">
    <source>
        <dbReference type="ARBA" id="ARBA00022553"/>
    </source>
</evidence>
<dbReference type="PRINTS" id="PR00344">
    <property type="entry name" value="BCTRLSENSOR"/>
</dbReference>
<dbReference type="InterPro" id="IPR036890">
    <property type="entry name" value="HATPase_C_sf"/>
</dbReference>
<dbReference type="InterPro" id="IPR003661">
    <property type="entry name" value="HisK_dim/P_dom"/>
</dbReference>
<name>A0A5C4LND1_9HYPH</name>
<keyword evidence="18" id="KW-1185">Reference proteome</keyword>
<dbReference type="InterPro" id="IPR004358">
    <property type="entry name" value="Sig_transdc_His_kin-like_C"/>
</dbReference>
<keyword evidence="13" id="KW-0902">Two-component regulatory system</keyword>
<dbReference type="AlphaFoldDB" id="A0A5C4LND1"/>
<evidence type="ECO:0000256" key="4">
    <source>
        <dbReference type="ARBA" id="ARBA00022475"/>
    </source>
</evidence>
<dbReference type="EC" id="2.7.13.3" evidence="3"/>
<evidence type="ECO:0000259" key="16">
    <source>
        <dbReference type="PROSITE" id="PS50885"/>
    </source>
</evidence>
<evidence type="ECO:0000313" key="17">
    <source>
        <dbReference type="EMBL" id="TNC14971.1"/>
    </source>
</evidence>
<keyword evidence="14" id="KW-0472">Membrane</keyword>
<comment type="caution">
    <text evidence="17">The sequence shown here is derived from an EMBL/GenBank/DDBJ whole genome shotgun (WGS) entry which is preliminary data.</text>
</comment>
<comment type="subcellular location">
    <subcellularLocation>
        <location evidence="2">Cell inner membrane</location>
        <topology evidence="2">Multi-pass membrane protein</topology>
    </subcellularLocation>
</comment>
<evidence type="ECO:0000259" key="15">
    <source>
        <dbReference type="PROSITE" id="PS50109"/>
    </source>
</evidence>
<evidence type="ECO:0000256" key="8">
    <source>
        <dbReference type="ARBA" id="ARBA00022692"/>
    </source>
</evidence>
<evidence type="ECO:0000256" key="1">
    <source>
        <dbReference type="ARBA" id="ARBA00000085"/>
    </source>
</evidence>
<keyword evidence="4" id="KW-1003">Cell membrane</keyword>
<keyword evidence="9" id="KW-0547">Nucleotide-binding</keyword>
<dbReference type="PROSITE" id="PS50885">
    <property type="entry name" value="HAMP"/>
    <property type="match status" value="1"/>
</dbReference>
<keyword evidence="6" id="KW-0597">Phosphoprotein</keyword>
<evidence type="ECO:0000313" key="18">
    <source>
        <dbReference type="Proteomes" id="UP000305267"/>
    </source>
</evidence>
<dbReference type="Gene3D" id="3.30.565.10">
    <property type="entry name" value="Histidine kinase-like ATPase, C-terminal domain"/>
    <property type="match status" value="1"/>
</dbReference>
<evidence type="ECO:0000256" key="14">
    <source>
        <dbReference type="ARBA" id="ARBA00023136"/>
    </source>
</evidence>
<dbReference type="InterPro" id="IPR003594">
    <property type="entry name" value="HATPase_dom"/>
</dbReference>
<evidence type="ECO:0000256" key="7">
    <source>
        <dbReference type="ARBA" id="ARBA00022679"/>
    </source>
</evidence>
<dbReference type="InterPro" id="IPR003660">
    <property type="entry name" value="HAMP_dom"/>
</dbReference>
<keyword evidence="7" id="KW-0808">Transferase</keyword>
<evidence type="ECO:0000256" key="3">
    <source>
        <dbReference type="ARBA" id="ARBA00012438"/>
    </source>
</evidence>
<accession>A0A5C4LND1</accession>
<dbReference type="SUPFAM" id="SSF47384">
    <property type="entry name" value="Homodimeric domain of signal transducing histidine kinase"/>
    <property type="match status" value="1"/>
</dbReference>
<dbReference type="Gene3D" id="1.10.287.130">
    <property type="match status" value="1"/>
</dbReference>
<dbReference type="CDD" id="cd06225">
    <property type="entry name" value="HAMP"/>
    <property type="match status" value="1"/>
</dbReference>
<dbReference type="SMART" id="SM00388">
    <property type="entry name" value="HisKA"/>
    <property type="match status" value="1"/>
</dbReference>
<evidence type="ECO:0000256" key="13">
    <source>
        <dbReference type="ARBA" id="ARBA00023012"/>
    </source>
</evidence>
<dbReference type="PROSITE" id="PS50109">
    <property type="entry name" value="HIS_KIN"/>
    <property type="match status" value="1"/>
</dbReference>
<evidence type="ECO:0000256" key="5">
    <source>
        <dbReference type="ARBA" id="ARBA00022519"/>
    </source>
</evidence>